<sequence>MVVGYPLRIPAIRWRIPPSASGYPPGGTDLAADGRFSPKPGGYPGIPRDTRGQWPAGTWKGFLPAGKVHPHRLEGDGRKPFQPARYMYLAGSKETFPPASPSTPTKVVPLDFFARFPISMSLKSPRALASTRLNRPIYSANSSSYIPSSSAANLSTNPSHPQQSSSSSPVTTKTSGDKAADERVVDILLRMHKARELDQSA</sequence>
<reference evidence="2 3" key="1">
    <citation type="submission" date="2019-05" db="EMBL/GenBank/DDBJ databases">
        <title>Emergence of the Ug99 lineage of the wheat stem rust pathogen through somatic hybridization.</title>
        <authorList>
            <person name="Li F."/>
            <person name="Upadhyaya N.M."/>
            <person name="Sperschneider J."/>
            <person name="Matny O."/>
            <person name="Nguyen-Phuc H."/>
            <person name="Mago R."/>
            <person name="Raley C."/>
            <person name="Miller M.E."/>
            <person name="Silverstein K.A.T."/>
            <person name="Henningsen E."/>
            <person name="Hirsch C.D."/>
            <person name="Visser B."/>
            <person name="Pretorius Z.A."/>
            <person name="Steffenson B.J."/>
            <person name="Schwessinger B."/>
            <person name="Dodds P.N."/>
            <person name="Figueroa M."/>
        </authorList>
    </citation>
    <scope>NUCLEOTIDE SEQUENCE [LARGE SCALE GENOMIC DNA]</scope>
    <source>
        <strain evidence="2 3">Ug99</strain>
    </source>
</reference>
<dbReference type="EMBL" id="VDEP01000070">
    <property type="protein sequence ID" value="KAA1133918.1"/>
    <property type="molecule type" value="Genomic_DNA"/>
</dbReference>
<evidence type="ECO:0000313" key="2">
    <source>
        <dbReference type="EMBL" id="KAA1133918.1"/>
    </source>
</evidence>
<organism evidence="2 3">
    <name type="scientific">Puccinia graminis f. sp. tritici</name>
    <dbReference type="NCBI Taxonomy" id="56615"/>
    <lineage>
        <taxon>Eukaryota</taxon>
        <taxon>Fungi</taxon>
        <taxon>Dikarya</taxon>
        <taxon>Basidiomycota</taxon>
        <taxon>Pucciniomycotina</taxon>
        <taxon>Pucciniomycetes</taxon>
        <taxon>Pucciniales</taxon>
        <taxon>Pucciniaceae</taxon>
        <taxon>Puccinia</taxon>
    </lineage>
</organism>
<feature type="region of interest" description="Disordered" evidence="1">
    <location>
        <begin position="148"/>
        <end position="184"/>
    </location>
</feature>
<dbReference type="Proteomes" id="UP000325313">
    <property type="component" value="Unassembled WGS sequence"/>
</dbReference>
<name>A0A5B0S7S9_PUCGR</name>
<feature type="compositionally biased region" description="Basic and acidic residues" evidence="1">
    <location>
        <begin position="175"/>
        <end position="184"/>
    </location>
</feature>
<evidence type="ECO:0000313" key="3">
    <source>
        <dbReference type="Proteomes" id="UP000325313"/>
    </source>
</evidence>
<evidence type="ECO:0000256" key="1">
    <source>
        <dbReference type="SAM" id="MobiDB-lite"/>
    </source>
</evidence>
<protein>
    <submittedName>
        <fullName evidence="2">RNA polymerase II holoenzyme cyclin-like subunit</fullName>
    </submittedName>
</protein>
<comment type="caution">
    <text evidence="2">The sequence shown here is derived from an EMBL/GenBank/DDBJ whole genome shotgun (WGS) entry which is preliminary data.</text>
</comment>
<feature type="compositionally biased region" description="Low complexity" evidence="1">
    <location>
        <begin position="148"/>
        <end position="174"/>
    </location>
</feature>
<gene>
    <name evidence="2" type="primary">SSN8_5</name>
    <name evidence="2" type="ORF">PGTUg99_031946</name>
</gene>
<accession>A0A5B0S7S9</accession>
<proteinExistence type="predicted"/>
<dbReference type="AlphaFoldDB" id="A0A5B0S7S9"/>